<accession>A0A521EEF1</accession>
<dbReference type="AlphaFoldDB" id="A0A521EEF1"/>
<protein>
    <submittedName>
        <fullName evidence="1">Uncharacterized protein</fullName>
    </submittedName>
</protein>
<dbReference type="EMBL" id="FXTN01000008">
    <property type="protein sequence ID" value="SMO82232.1"/>
    <property type="molecule type" value="Genomic_DNA"/>
</dbReference>
<keyword evidence="2" id="KW-1185">Reference proteome</keyword>
<gene>
    <name evidence="1" type="ORF">SAMN06265348_1084</name>
</gene>
<dbReference type="Proteomes" id="UP000320300">
    <property type="component" value="Unassembled WGS sequence"/>
</dbReference>
<sequence>MDSLLSMKQRIENIHLFELDITSLIDHYPFKKKTILYRSPRLF</sequence>
<evidence type="ECO:0000313" key="2">
    <source>
        <dbReference type="Proteomes" id="UP000320300"/>
    </source>
</evidence>
<reference evidence="1 2" key="1">
    <citation type="submission" date="2017-05" db="EMBL/GenBank/DDBJ databases">
        <authorList>
            <person name="Varghese N."/>
            <person name="Submissions S."/>
        </authorList>
    </citation>
    <scope>NUCLEOTIDE SEQUENCE [LARGE SCALE GENOMIC DNA]</scope>
    <source>
        <strain evidence="1 2">DSM 19036</strain>
    </source>
</reference>
<proteinExistence type="predicted"/>
<name>A0A521EEF1_9SPHI</name>
<organism evidence="1 2">
    <name type="scientific">Pedobacter westerhofensis</name>
    <dbReference type="NCBI Taxonomy" id="425512"/>
    <lineage>
        <taxon>Bacteria</taxon>
        <taxon>Pseudomonadati</taxon>
        <taxon>Bacteroidota</taxon>
        <taxon>Sphingobacteriia</taxon>
        <taxon>Sphingobacteriales</taxon>
        <taxon>Sphingobacteriaceae</taxon>
        <taxon>Pedobacter</taxon>
    </lineage>
</organism>
<evidence type="ECO:0000313" key="1">
    <source>
        <dbReference type="EMBL" id="SMO82232.1"/>
    </source>
</evidence>